<name>A0A5N5QQZ3_9AGAM</name>
<feature type="compositionally biased region" description="Polar residues" evidence="1">
    <location>
        <begin position="356"/>
        <end position="366"/>
    </location>
</feature>
<comment type="caution">
    <text evidence="2">The sequence shown here is derived from an EMBL/GenBank/DDBJ whole genome shotgun (WGS) entry which is preliminary data.</text>
</comment>
<organism evidence="2 3">
    <name type="scientific">Ceratobasidium theobromae</name>
    <dbReference type="NCBI Taxonomy" id="1582974"/>
    <lineage>
        <taxon>Eukaryota</taxon>
        <taxon>Fungi</taxon>
        <taxon>Dikarya</taxon>
        <taxon>Basidiomycota</taxon>
        <taxon>Agaricomycotina</taxon>
        <taxon>Agaricomycetes</taxon>
        <taxon>Cantharellales</taxon>
        <taxon>Ceratobasidiaceae</taxon>
        <taxon>Ceratobasidium</taxon>
    </lineage>
</organism>
<evidence type="ECO:0000313" key="2">
    <source>
        <dbReference type="EMBL" id="KAB5594182.1"/>
    </source>
</evidence>
<feature type="compositionally biased region" description="Basic and acidic residues" evidence="1">
    <location>
        <begin position="331"/>
        <end position="341"/>
    </location>
</feature>
<evidence type="ECO:0000256" key="1">
    <source>
        <dbReference type="SAM" id="MobiDB-lite"/>
    </source>
</evidence>
<accession>A0A5N5QQZ3</accession>
<feature type="region of interest" description="Disordered" evidence="1">
    <location>
        <begin position="331"/>
        <end position="371"/>
    </location>
</feature>
<reference evidence="2 3" key="1">
    <citation type="journal article" date="2019" name="Fungal Biol. Biotechnol.">
        <title>Draft genome sequence of fastidious pathogen Ceratobasidium theobromae, which causes vascular-streak dieback in Theobroma cacao.</title>
        <authorList>
            <person name="Ali S.S."/>
            <person name="Asman A."/>
            <person name="Shao J."/>
            <person name="Firmansyah A.P."/>
            <person name="Susilo A.W."/>
            <person name="Rosmana A."/>
            <person name="McMahon P."/>
            <person name="Junaid M."/>
            <person name="Guest D."/>
            <person name="Kheng T.Y."/>
            <person name="Meinhardt L.W."/>
            <person name="Bailey B.A."/>
        </authorList>
    </citation>
    <scope>NUCLEOTIDE SEQUENCE [LARGE SCALE GENOMIC DNA]</scope>
    <source>
        <strain evidence="2 3">CT2</strain>
    </source>
</reference>
<keyword evidence="3" id="KW-1185">Reference proteome</keyword>
<dbReference type="Proteomes" id="UP000383932">
    <property type="component" value="Unassembled WGS sequence"/>
</dbReference>
<protein>
    <submittedName>
        <fullName evidence="2">Uncharacterized protein</fullName>
    </submittedName>
</protein>
<dbReference type="OrthoDB" id="3209210at2759"/>
<sequence>MASNSVIHSSRGDRPSGPVPLDFPLGWGRGIVFDWYESMPTTKILGIQLRKEFGEPFRHEFILISLQRGLFCRLDRRGDPDVPTQTLSEAGSDAHDTVQEVDTTGLEEIDTTSECLVELRPNGKIDLSFILSVCFSIRSDPKTQRYTLQRFNCYFFSWTIASVVARHSVSWDTPAGRLMTPEQLAQVLKKKAIEPIAVNISKTGMKSISAVLLSMQRRRLRQVLRKHRRPAGFIPVSVLRMMMSIWINQYVRPRLESITRGVIESAMASTMQSAVESLVDSRSSVMRTALSHTLWFDAARDALRAAARAALKNAICALIVEALMSVRESDSPARAPAHDRVPNSTFGDTQPAPFQAESNSKLASTENEPKGPLVNVGGSLDRLFATGAVAVTDIAYNSGISYAQSAWGLTRDLTSNLNTETYEDWAAGWDTLWTTVMNHARDDGLAVISEIARTQPPDAARDEIWHVFWEDYSIGFQESGPIVRDYMWSSFQYATEAIVDVVSSAVFEELKETSQYSLRTTLNRAVSRLPTNPNHHRLTYNYLKPRQGIHKGNPHWVDANHAQLQDWIKHRIQKHGDQMRRLGLGSASTIQNDIRQAMGRVWDHVAKAEKTDTIAQGA</sequence>
<dbReference type="AlphaFoldDB" id="A0A5N5QQZ3"/>
<gene>
    <name evidence="2" type="ORF">CTheo_2398</name>
</gene>
<dbReference type="EMBL" id="SSOP01000024">
    <property type="protein sequence ID" value="KAB5594182.1"/>
    <property type="molecule type" value="Genomic_DNA"/>
</dbReference>
<evidence type="ECO:0000313" key="3">
    <source>
        <dbReference type="Proteomes" id="UP000383932"/>
    </source>
</evidence>
<proteinExistence type="predicted"/>